<proteinExistence type="predicted"/>
<protein>
    <submittedName>
        <fullName evidence="2">Uncharacterized protein</fullName>
    </submittedName>
</protein>
<comment type="caution">
    <text evidence="2">The sequence shown here is derived from an EMBL/GenBank/DDBJ whole genome shotgun (WGS) entry which is preliminary data.</text>
</comment>
<dbReference type="EMBL" id="CALLCH030000001">
    <property type="protein sequence ID" value="CAI4210321.1"/>
    <property type="molecule type" value="Genomic_DNA"/>
</dbReference>
<dbReference type="Proteomes" id="UP000838763">
    <property type="component" value="Unassembled WGS sequence"/>
</dbReference>
<feature type="compositionally biased region" description="Low complexity" evidence="1">
    <location>
        <begin position="166"/>
        <end position="184"/>
    </location>
</feature>
<gene>
    <name evidence="2" type="ORF">PPNO1_LOCUS125</name>
</gene>
<dbReference type="AlphaFoldDB" id="A0A9P1M6I5"/>
<accession>A0A9P1M6I5</accession>
<feature type="compositionally biased region" description="Acidic residues" evidence="1">
    <location>
        <begin position="268"/>
        <end position="285"/>
    </location>
</feature>
<sequence length="298" mass="32900">MREPLQLQNTEYTISVYKSKDDYEPYYQCPVNSVTDCQVQQLSHRKQGPVLPTLVITVSDKEKKRRSSRAAGLISGKESTHRGFTAPGDRDGPPTAHGSESPSLRSKRSDVSSPTSGIHPSLSHRTLPSHHHYTTGSRADIPPDLPSPAESGAGDQHINELIDGWSSPQARSSSFSSPRAGAPSLDRRHTSVGVSPTINRETILDRAFQLRCIPGSERAVPGEEKLSSLARFDALMRDTEDRRNKDDGVRAKQAQEARRKWEMGGDSSESDDESERETDDEDDDYHLEQDSAGLVAIR</sequence>
<name>A0A9P1M6I5_9PEZI</name>
<feature type="region of interest" description="Disordered" evidence="1">
    <location>
        <begin position="59"/>
        <end position="193"/>
    </location>
</feature>
<organism evidence="2 3">
    <name type="scientific">Parascedosporium putredinis</name>
    <dbReference type="NCBI Taxonomy" id="1442378"/>
    <lineage>
        <taxon>Eukaryota</taxon>
        <taxon>Fungi</taxon>
        <taxon>Dikarya</taxon>
        <taxon>Ascomycota</taxon>
        <taxon>Pezizomycotina</taxon>
        <taxon>Sordariomycetes</taxon>
        <taxon>Hypocreomycetidae</taxon>
        <taxon>Microascales</taxon>
        <taxon>Microascaceae</taxon>
        <taxon>Parascedosporium</taxon>
    </lineage>
</organism>
<feature type="compositionally biased region" description="Polar residues" evidence="1">
    <location>
        <begin position="111"/>
        <end position="126"/>
    </location>
</feature>
<evidence type="ECO:0000313" key="2">
    <source>
        <dbReference type="EMBL" id="CAI4210321.1"/>
    </source>
</evidence>
<evidence type="ECO:0000313" key="3">
    <source>
        <dbReference type="Proteomes" id="UP000838763"/>
    </source>
</evidence>
<feature type="compositionally biased region" description="Basic and acidic residues" evidence="1">
    <location>
        <begin position="237"/>
        <end position="263"/>
    </location>
</feature>
<feature type="region of interest" description="Disordered" evidence="1">
    <location>
        <begin position="237"/>
        <end position="298"/>
    </location>
</feature>
<evidence type="ECO:0000256" key="1">
    <source>
        <dbReference type="SAM" id="MobiDB-lite"/>
    </source>
</evidence>
<reference evidence="2" key="1">
    <citation type="submission" date="2022-11" db="EMBL/GenBank/DDBJ databases">
        <authorList>
            <person name="Scott C."/>
            <person name="Bruce N."/>
        </authorList>
    </citation>
    <scope>NUCLEOTIDE SEQUENCE</scope>
</reference>
<dbReference type="OrthoDB" id="5379885at2759"/>
<keyword evidence="3" id="KW-1185">Reference proteome</keyword>